<dbReference type="InterPro" id="IPR007693">
    <property type="entry name" value="DNA_helicase_DnaB-like_N"/>
</dbReference>
<dbReference type="InterPro" id="IPR036185">
    <property type="entry name" value="DNA_heli_DnaB-like_N_sf"/>
</dbReference>
<dbReference type="GO" id="GO:1990077">
    <property type="term" value="C:primosome complex"/>
    <property type="evidence" value="ECO:0007669"/>
    <property type="project" value="UniProtKB-UniRule"/>
</dbReference>
<sequence length="444" mass="50253">MQNNEEMNVDSLNNSLAPTSETLEAENMVLGAVFLEPDLINEIVLEPEHLNHMKNRLILKAMKELQSENVGIDTATVVNKIGNNLENVGGVSYITELAVSCPSTANIASYQNIVLEQYKTRKLAEAAANFLNNKTDQTADDIYRTYVEMQEIGLKKESNKRETLMEIYAEMNEDHGELTGIDTGFKDLNDMTGGLNGGDLIIVAARPSMGKTAFALNLAMKCCVTGGVADVFSLEMPEKQLTQRMLSAIGNIEGAKWRNPYRTFSDEDRNRAMKAIGIYDKWLMNIHDESTQTVAEIRAAVRKTQRKYPDLKHIVVIDYLQLITTLGKFDRHDLAIGSITRELKQMARQFNVPVVLLSQLSRGVEQRQDKHPMMSDLRDSGSIEQDADMIMFLYREDYYERDTDAKNIVEINIAKQRNGPVGTVQLAFMKEYSKFLPLERRYEE</sequence>
<keyword evidence="3 12" id="KW-0235">DNA replication</keyword>
<dbReference type="Pfam" id="PF00772">
    <property type="entry name" value="DnaB"/>
    <property type="match status" value="1"/>
</dbReference>
<dbReference type="Pfam" id="PF03796">
    <property type="entry name" value="DnaB_C"/>
    <property type="match status" value="1"/>
</dbReference>
<evidence type="ECO:0000256" key="6">
    <source>
        <dbReference type="ARBA" id="ARBA00022806"/>
    </source>
</evidence>
<dbReference type="SUPFAM" id="SSF48024">
    <property type="entry name" value="N-terminal domain of DnaB helicase"/>
    <property type="match status" value="1"/>
</dbReference>
<dbReference type="CDD" id="cd00984">
    <property type="entry name" value="DnaB_C"/>
    <property type="match status" value="1"/>
</dbReference>
<dbReference type="PANTHER" id="PTHR30153">
    <property type="entry name" value="REPLICATIVE DNA HELICASE DNAB"/>
    <property type="match status" value="1"/>
</dbReference>
<keyword evidence="4 12" id="KW-0547">Nucleotide-binding</keyword>
<comment type="function">
    <text evidence="12">The main replicative DNA helicase, it participates in initiation and elongation during chromosome replication. Travels ahead of the DNA replisome, separating dsDNA into templates for DNA synthesis. A processive ATP-dependent 5'-3' DNA helicase it has DNA-dependent ATPase activity.</text>
</comment>
<dbReference type="EMBL" id="CP010525">
    <property type="protein sequence ID" value="AJO24809.1"/>
    <property type="molecule type" value="Genomic_DNA"/>
</dbReference>
<dbReference type="GO" id="GO:0005829">
    <property type="term" value="C:cytosol"/>
    <property type="evidence" value="ECO:0007669"/>
    <property type="project" value="TreeGrafter"/>
</dbReference>
<keyword evidence="2 12" id="KW-0639">Primosome</keyword>
<evidence type="ECO:0000256" key="10">
    <source>
        <dbReference type="ARBA" id="ARBA00048954"/>
    </source>
</evidence>
<keyword evidence="5 12" id="KW-0378">Hydrolase</keyword>
<proteinExistence type="inferred from homology"/>
<dbReference type="InterPro" id="IPR016136">
    <property type="entry name" value="DNA_helicase_N/primase_C"/>
</dbReference>
<dbReference type="NCBIfam" id="TIGR00665">
    <property type="entry name" value="DnaB"/>
    <property type="match status" value="1"/>
</dbReference>
<evidence type="ECO:0000256" key="12">
    <source>
        <dbReference type="RuleBase" id="RU362085"/>
    </source>
</evidence>
<keyword evidence="9" id="KW-0413">Isomerase</keyword>
<keyword evidence="6 12" id="KW-0347">Helicase</keyword>
<dbReference type="InterPro" id="IPR007694">
    <property type="entry name" value="DNA_helicase_DnaB-like_C"/>
</dbReference>
<dbReference type="Proteomes" id="UP000032024">
    <property type="component" value="Chromosome"/>
</dbReference>
<dbReference type="InterPro" id="IPR007692">
    <property type="entry name" value="DNA_helicase_DnaB"/>
</dbReference>
<dbReference type="PANTHER" id="PTHR30153:SF2">
    <property type="entry name" value="REPLICATIVE DNA HELICASE"/>
    <property type="match status" value="1"/>
</dbReference>
<keyword evidence="15" id="KW-1185">Reference proteome</keyword>
<dbReference type="AlphaFoldDB" id="A0AAN0WDZ0"/>
<reference evidence="15" key="1">
    <citation type="submission" date="2015-01" db="EMBL/GenBank/DDBJ databases">
        <title>Comparative genome analysis of Bacillus coagulans HM-08, Clostridium butyricum HM-68, Bacillus subtilis HM-66 and Bacillus paralicheniformis BL-09.</title>
        <authorList>
            <person name="Zhang H."/>
        </authorList>
    </citation>
    <scope>NUCLEOTIDE SEQUENCE [LARGE SCALE GENOMIC DNA]</scope>
    <source>
        <strain evidence="15">HM-08</strain>
    </source>
</reference>
<dbReference type="RefSeq" id="WP_337680463.1">
    <property type="nucleotide sequence ID" value="NZ_CP010525.1"/>
</dbReference>
<dbReference type="SUPFAM" id="SSF52540">
    <property type="entry name" value="P-loop containing nucleoside triphosphate hydrolases"/>
    <property type="match status" value="1"/>
</dbReference>
<dbReference type="GO" id="GO:0016787">
    <property type="term" value="F:hydrolase activity"/>
    <property type="evidence" value="ECO:0007669"/>
    <property type="project" value="UniProtKB-KW"/>
</dbReference>
<evidence type="ECO:0000313" key="15">
    <source>
        <dbReference type="Proteomes" id="UP000032024"/>
    </source>
</evidence>
<accession>A0AAN0WDZ0</accession>
<organism evidence="14 15">
    <name type="scientific">Heyndrickxia coagulans</name>
    <name type="common">Weizmannia coagulans</name>
    <dbReference type="NCBI Taxonomy" id="1398"/>
    <lineage>
        <taxon>Bacteria</taxon>
        <taxon>Bacillati</taxon>
        <taxon>Bacillota</taxon>
        <taxon>Bacilli</taxon>
        <taxon>Bacillales</taxon>
        <taxon>Bacillaceae</taxon>
        <taxon>Heyndrickxia</taxon>
    </lineage>
</organism>
<evidence type="ECO:0000256" key="1">
    <source>
        <dbReference type="ARBA" id="ARBA00008428"/>
    </source>
</evidence>
<dbReference type="GO" id="GO:0006269">
    <property type="term" value="P:DNA replication, synthesis of primer"/>
    <property type="evidence" value="ECO:0007669"/>
    <property type="project" value="UniProtKB-UniRule"/>
</dbReference>
<comment type="similarity">
    <text evidence="1 12">Belongs to the helicase family. DnaB subfamily.</text>
</comment>
<dbReference type="GO" id="GO:0005524">
    <property type="term" value="F:ATP binding"/>
    <property type="evidence" value="ECO:0007669"/>
    <property type="project" value="UniProtKB-UniRule"/>
</dbReference>
<dbReference type="PROSITE" id="PS51199">
    <property type="entry name" value="SF4_HELICASE"/>
    <property type="match status" value="1"/>
</dbReference>
<evidence type="ECO:0000256" key="3">
    <source>
        <dbReference type="ARBA" id="ARBA00022705"/>
    </source>
</evidence>
<gene>
    <name evidence="14" type="ORF">SB48_HM08orf06344</name>
</gene>
<dbReference type="GO" id="GO:0003677">
    <property type="term" value="F:DNA binding"/>
    <property type="evidence" value="ECO:0007669"/>
    <property type="project" value="UniProtKB-UniRule"/>
</dbReference>
<evidence type="ECO:0000256" key="2">
    <source>
        <dbReference type="ARBA" id="ARBA00022515"/>
    </source>
</evidence>
<protein>
    <recommendedName>
        <fullName evidence="11 12">Replicative DNA helicase</fullName>
        <ecNumber evidence="11 12">5.6.2.3</ecNumber>
    </recommendedName>
</protein>
<dbReference type="InterPro" id="IPR027417">
    <property type="entry name" value="P-loop_NTPase"/>
</dbReference>
<dbReference type="EC" id="5.6.2.3" evidence="11 12"/>
<dbReference type="Gene3D" id="1.10.860.10">
    <property type="entry name" value="DNAb Helicase, Chain A"/>
    <property type="match status" value="1"/>
</dbReference>
<evidence type="ECO:0000259" key="13">
    <source>
        <dbReference type="PROSITE" id="PS51199"/>
    </source>
</evidence>
<comment type="catalytic activity">
    <reaction evidence="10 12">
        <text>ATP + H2O = ADP + phosphate + H(+)</text>
        <dbReference type="Rhea" id="RHEA:13065"/>
        <dbReference type="ChEBI" id="CHEBI:15377"/>
        <dbReference type="ChEBI" id="CHEBI:15378"/>
        <dbReference type="ChEBI" id="CHEBI:30616"/>
        <dbReference type="ChEBI" id="CHEBI:43474"/>
        <dbReference type="ChEBI" id="CHEBI:456216"/>
        <dbReference type="EC" id="5.6.2.3"/>
    </reaction>
</comment>
<evidence type="ECO:0000256" key="8">
    <source>
        <dbReference type="ARBA" id="ARBA00023125"/>
    </source>
</evidence>
<dbReference type="GO" id="GO:0043139">
    <property type="term" value="F:5'-3' DNA helicase activity"/>
    <property type="evidence" value="ECO:0007669"/>
    <property type="project" value="UniProtKB-EC"/>
</dbReference>
<keyword evidence="8 12" id="KW-0238">DNA-binding</keyword>
<keyword evidence="7 12" id="KW-0067">ATP-binding</keyword>
<dbReference type="Gene3D" id="3.40.50.300">
    <property type="entry name" value="P-loop containing nucleotide triphosphate hydrolases"/>
    <property type="match status" value="1"/>
</dbReference>
<evidence type="ECO:0000313" key="14">
    <source>
        <dbReference type="EMBL" id="AJO24809.1"/>
    </source>
</evidence>
<evidence type="ECO:0000256" key="4">
    <source>
        <dbReference type="ARBA" id="ARBA00022741"/>
    </source>
</evidence>
<name>A0AAN0WDZ0_HEYCO</name>
<evidence type="ECO:0000256" key="7">
    <source>
        <dbReference type="ARBA" id="ARBA00022840"/>
    </source>
</evidence>
<evidence type="ECO:0000256" key="9">
    <source>
        <dbReference type="ARBA" id="ARBA00023235"/>
    </source>
</evidence>
<evidence type="ECO:0000256" key="5">
    <source>
        <dbReference type="ARBA" id="ARBA00022801"/>
    </source>
</evidence>
<feature type="domain" description="SF4 helicase" evidence="13">
    <location>
        <begin position="174"/>
        <end position="442"/>
    </location>
</feature>
<evidence type="ECO:0000256" key="11">
    <source>
        <dbReference type="NCBIfam" id="TIGR00665"/>
    </source>
</evidence>